<proteinExistence type="inferred from homology"/>
<dbReference type="InterPro" id="IPR036249">
    <property type="entry name" value="Thioredoxin-like_sf"/>
</dbReference>
<evidence type="ECO:0000256" key="3">
    <source>
        <dbReference type="PIRSR" id="PIRSR603782-2"/>
    </source>
</evidence>
<dbReference type="CDD" id="cd02968">
    <property type="entry name" value="SCO"/>
    <property type="match status" value="1"/>
</dbReference>
<keyword evidence="4" id="KW-1133">Transmembrane helix</keyword>
<feature type="transmembrane region" description="Helical" evidence="4">
    <location>
        <begin position="235"/>
        <end position="257"/>
    </location>
</feature>
<evidence type="ECO:0000256" key="4">
    <source>
        <dbReference type="SAM" id="Phobius"/>
    </source>
</evidence>
<dbReference type="Proteomes" id="UP000245125">
    <property type="component" value="Unassembled WGS sequence"/>
</dbReference>
<protein>
    <submittedName>
        <fullName evidence="6">Cytochrome c oxidase</fullName>
    </submittedName>
</protein>
<feature type="binding site" evidence="2">
    <location>
        <position position="72"/>
    </location>
    <ligand>
        <name>Cu cation</name>
        <dbReference type="ChEBI" id="CHEBI:23378"/>
    </ligand>
</feature>
<dbReference type="PANTHER" id="PTHR12151:SF8">
    <property type="entry name" value="THIOREDOXIN DOMAIN-CONTAINING PROTEIN"/>
    <property type="match status" value="1"/>
</dbReference>
<name>A0A2U3QH38_9BACT</name>
<evidence type="ECO:0000256" key="5">
    <source>
        <dbReference type="SAM" id="SignalP"/>
    </source>
</evidence>
<dbReference type="GO" id="GO:0046872">
    <property type="term" value="F:metal ion binding"/>
    <property type="evidence" value="ECO:0007669"/>
    <property type="project" value="UniProtKB-KW"/>
</dbReference>
<keyword evidence="2" id="KW-0186">Copper</keyword>
<dbReference type="Gene3D" id="3.40.30.10">
    <property type="entry name" value="Glutaredoxin"/>
    <property type="match status" value="1"/>
</dbReference>
<feature type="disulfide bond" description="Redox-active" evidence="3">
    <location>
        <begin position="72"/>
        <end position="76"/>
    </location>
</feature>
<feature type="signal peptide" evidence="5">
    <location>
        <begin position="1"/>
        <end position="21"/>
    </location>
</feature>
<evidence type="ECO:0000313" key="7">
    <source>
        <dbReference type="Proteomes" id="UP000245125"/>
    </source>
</evidence>
<keyword evidence="4" id="KW-0472">Membrane</keyword>
<dbReference type="AlphaFoldDB" id="A0A2U3QH38"/>
<dbReference type="InterPro" id="IPR003782">
    <property type="entry name" value="SCO1/SenC"/>
</dbReference>
<keyword evidence="4" id="KW-0812">Transmembrane</keyword>
<dbReference type="Pfam" id="PF02630">
    <property type="entry name" value="SCO1-SenC"/>
    <property type="match status" value="1"/>
</dbReference>
<keyword evidence="2" id="KW-0479">Metal-binding</keyword>
<feature type="chain" id="PRO_5015576683" evidence="5">
    <location>
        <begin position="22"/>
        <end position="265"/>
    </location>
</feature>
<accession>A0A2U3QH38</accession>
<keyword evidence="5" id="KW-0732">Signal</keyword>
<dbReference type="EMBL" id="OUUY01000076">
    <property type="protein sequence ID" value="SPQ00723.1"/>
    <property type="molecule type" value="Genomic_DNA"/>
</dbReference>
<evidence type="ECO:0000256" key="1">
    <source>
        <dbReference type="ARBA" id="ARBA00010996"/>
    </source>
</evidence>
<sequence>MKKTALLMVLLVLLLQGRTGAGEIGYINPGLDEKTGNSVPLDLTFTNENDQNVTLKELIDRPACLVILYYDCSHICPQLLGGLAKSLDNLQLVPGKDYRVITLSFDDSEKPEEARAQKRNYIKAINRPFPEEAWQFLTGDRVNIRKLADAVGIKYKKEEHGFIHPEVLIFISPRGVITRYLNVQKFNYGVADPMLFPALDIKSAFLDAAAGKISTGGSATPLYCFLHEPANQENFFNLLKVSGTLTLLAFVLLFLYLKRQRRPVE</sequence>
<evidence type="ECO:0000313" key="6">
    <source>
        <dbReference type="EMBL" id="SPQ00723.1"/>
    </source>
</evidence>
<dbReference type="SUPFAM" id="SSF52833">
    <property type="entry name" value="Thioredoxin-like"/>
    <property type="match status" value="1"/>
</dbReference>
<evidence type="ECO:0000256" key="2">
    <source>
        <dbReference type="PIRSR" id="PIRSR603782-1"/>
    </source>
</evidence>
<reference evidence="7" key="1">
    <citation type="submission" date="2018-03" db="EMBL/GenBank/DDBJ databases">
        <authorList>
            <person name="Zecchin S."/>
        </authorList>
    </citation>
    <scope>NUCLEOTIDE SEQUENCE [LARGE SCALE GENOMIC DNA]</scope>
</reference>
<comment type="similarity">
    <text evidence="1">Belongs to the SCO1/2 family.</text>
</comment>
<dbReference type="PANTHER" id="PTHR12151">
    <property type="entry name" value="ELECTRON TRANSPORT PROTIN SCO1/SENC FAMILY MEMBER"/>
    <property type="match status" value="1"/>
</dbReference>
<keyword evidence="7" id="KW-1185">Reference proteome</keyword>
<keyword evidence="3" id="KW-1015">Disulfide bond</keyword>
<feature type="binding site" evidence="2">
    <location>
        <position position="76"/>
    </location>
    <ligand>
        <name>Cu cation</name>
        <dbReference type="ChEBI" id="CHEBI:23378"/>
    </ligand>
</feature>
<organism evidence="6 7">
    <name type="scientific">Candidatus Sulfobium mesophilum</name>
    <dbReference type="NCBI Taxonomy" id="2016548"/>
    <lineage>
        <taxon>Bacteria</taxon>
        <taxon>Pseudomonadati</taxon>
        <taxon>Nitrospirota</taxon>
        <taxon>Nitrospiria</taxon>
        <taxon>Nitrospirales</taxon>
        <taxon>Nitrospiraceae</taxon>
        <taxon>Candidatus Sulfobium</taxon>
    </lineage>
</organism>
<gene>
    <name evidence="6" type="ORF">NBG4_300030</name>
</gene>